<dbReference type="Pfam" id="PF26314">
    <property type="entry name" value="MptA_B_family"/>
    <property type="match status" value="1"/>
</dbReference>
<keyword evidence="1" id="KW-0472">Membrane</keyword>
<keyword evidence="1" id="KW-0812">Transmembrane</keyword>
<accession>A0A0G1DAS6</accession>
<evidence type="ECO:0000313" key="2">
    <source>
        <dbReference type="EMBL" id="KKS94774.1"/>
    </source>
</evidence>
<feature type="transmembrane region" description="Helical" evidence="1">
    <location>
        <begin position="333"/>
        <end position="352"/>
    </location>
</feature>
<evidence type="ECO:0000313" key="3">
    <source>
        <dbReference type="Proteomes" id="UP000033980"/>
    </source>
</evidence>
<feature type="transmembrane region" description="Helical" evidence="1">
    <location>
        <begin position="364"/>
        <end position="386"/>
    </location>
</feature>
<feature type="transmembrane region" description="Helical" evidence="1">
    <location>
        <begin position="189"/>
        <end position="212"/>
    </location>
</feature>
<feature type="transmembrane region" description="Helical" evidence="1">
    <location>
        <begin position="73"/>
        <end position="92"/>
    </location>
</feature>
<proteinExistence type="predicted"/>
<evidence type="ECO:0000256" key="1">
    <source>
        <dbReference type="SAM" id="Phobius"/>
    </source>
</evidence>
<name>A0A0G1DAS6_9BACT</name>
<feature type="transmembrane region" description="Helical" evidence="1">
    <location>
        <begin position="265"/>
        <end position="287"/>
    </location>
</feature>
<feature type="transmembrane region" description="Helical" evidence="1">
    <location>
        <begin position="104"/>
        <end position="121"/>
    </location>
</feature>
<feature type="transmembrane region" description="Helical" evidence="1">
    <location>
        <begin position="294"/>
        <end position="313"/>
    </location>
</feature>
<comment type="caution">
    <text evidence="2">The sequence shown here is derived from an EMBL/GenBank/DDBJ whole genome shotgun (WGS) entry which is preliminary data.</text>
</comment>
<reference evidence="2 3" key="1">
    <citation type="journal article" date="2015" name="Nature">
        <title>rRNA introns, odd ribosomes, and small enigmatic genomes across a large radiation of phyla.</title>
        <authorList>
            <person name="Brown C.T."/>
            <person name="Hug L.A."/>
            <person name="Thomas B.C."/>
            <person name="Sharon I."/>
            <person name="Castelle C.J."/>
            <person name="Singh A."/>
            <person name="Wilkins M.J."/>
            <person name="Williams K.H."/>
            <person name="Banfield J.F."/>
        </authorList>
    </citation>
    <scope>NUCLEOTIDE SEQUENCE [LARGE SCALE GENOMIC DNA]</scope>
</reference>
<evidence type="ECO:0008006" key="4">
    <source>
        <dbReference type="Google" id="ProtNLM"/>
    </source>
</evidence>
<organism evidence="2 3">
    <name type="scientific">Candidatus Collierbacteria bacterium GW2011_GWC2_43_12</name>
    <dbReference type="NCBI Taxonomy" id="1618390"/>
    <lineage>
        <taxon>Bacteria</taxon>
        <taxon>Candidatus Collieribacteriota</taxon>
    </lineage>
</organism>
<keyword evidence="1" id="KW-1133">Transmembrane helix</keyword>
<feature type="transmembrane region" description="Helical" evidence="1">
    <location>
        <begin position="20"/>
        <end position="42"/>
    </location>
</feature>
<feature type="transmembrane region" description="Helical" evidence="1">
    <location>
        <begin position="166"/>
        <end position="183"/>
    </location>
</feature>
<sequence>MSIRIIQFWRIIGTRLNKKVLIFSLFVGILLSAFDAFLSYVFTDSALLALIGQSKSGVSKAVTHLQSSFPREMVNQTGLALIAVIAAIQVMLTFSKKIIGRRELFLATIIPSLLVFAYPMVSRDIFSYLYYAKMVLVHHQNPYLIVPLVNSSTDLWLGFVHNVDRVYAYGPTALIISIVPMLIAGGEKLLVNIFFVKLVSLTFFLLGSWLFLKISKNRNLVVVLWILNPFIINEMLVNGHNDLFMIVFFWLAIYWKQNSKTTLSVLAYLLSVGTKYLTAPLLPILFLSKKWQTILSTLSIVVIAGYLILHGNLPWYYSWIYFCLPYLKLNKGQVTSILFLQITLLLGYAGFLETGMWGPPPSSNVIILLSKSVWMFLPLFIFFVFVDLPKLHVGESMVKTGIKGKNKTRKTI</sequence>
<feature type="transmembrane region" description="Helical" evidence="1">
    <location>
        <begin position="224"/>
        <end position="253"/>
    </location>
</feature>
<dbReference type="AlphaFoldDB" id="A0A0G1DAS6"/>
<dbReference type="EMBL" id="LCFK01000003">
    <property type="protein sequence ID" value="KKS94774.1"/>
    <property type="molecule type" value="Genomic_DNA"/>
</dbReference>
<gene>
    <name evidence="2" type="ORF">UV68_C0003G0012</name>
</gene>
<protein>
    <recommendedName>
        <fullName evidence="4">DUF2029 domain-containing protein</fullName>
    </recommendedName>
</protein>
<dbReference type="Proteomes" id="UP000033980">
    <property type="component" value="Unassembled WGS sequence"/>
</dbReference>